<accession>A0A8D8QLY7</accession>
<evidence type="ECO:0000256" key="1">
    <source>
        <dbReference type="SAM" id="Phobius"/>
    </source>
</evidence>
<keyword evidence="1" id="KW-0472">Membrane</keyword>
<organism evidence="2">
    <name type="scientific">Cacopsylla melanoneura</name>
    <dbReference type="NCBI Taxonomy" id="428564"/>
    <lineage>
        <taxon>Eukaryota</taxon>
        <taxon>Metazoa</taxon>
        <taxon>Ecdysozoa</taxon>
        <taxon>Arthropoda</taxon>
        <taxon>Hexapoda</taxon>
        <taxon>Insecta</taxon>
        <taxon>Pterygota</taxon>
        <taxon>Neoptera</taxon>
        <taxon>Paraneoptera</taxon>
        <taxon>Hemiptera</taxon>
        <taxon>Sternorrhyncha</taxon>
        <taxon>Psylloidea</taxon>
        <taxon>Psyllidae</taxon>
        <taxon>Psyllinae</taxon>
        <taxon>Cacopsylla</taxon>
    </lineage>
</organism>
<name>A0A8D8QLY7_9HEMI</name>
<evidence type="ECO:0000313" key="2">
    <source>
        <dbReference type="EMBL" id="CAG6634433.1"/>
    </source>
</evidence>
<dbReference type="AlphaFoldDB" id="A0A8D8QLY7"/>
<keyword evidence="1" id="KW-1133">Transmembrane helix</keyword>
<proteinExistence type="predicted"/>
<protein>
    <submittedName>
        <fullName evidence="2">Uncharacterized protein</fullName>
    </submittedName>
</protein>
<feature type="transmembrane region" description="Helical" evidence="1">
    <location>
        <begin position="42"/>
        <end position="64"/>
    </location>
</feature>
<keyword evidence="1" id="KW-0812">Transmembrane</keyword>
<sequence length="102" mass="11611">MIGGPLRVFKTIKSSGENLKKYISCFGRRATLNLEGKKISNIMFFTILVMTCMYLCDSNCFFLFSMKIFSNNIYGDNTDTRYPYIATFGGLGKSFSFGFGRR</sequence>
<dbReference type="EMBL" id="HBUF01086258">
    <property type="protein sequence ID" value="CAG6634433.1"/>
    <property type="molecule type" value="Transcribed_RNA"/>
</dbReference>
<reference evidence="2" key="1">
    <citation type="submission" date="2021-05" db="EMBL/GenBank/DDBJ databases">
        <authorList>
            <person name="Alioto T."/>
            <person name="Alioto T."/>
            <person name="Gomez Garrido J."/>
        </authorList>
    </citation>
    <scope>NUCLEOTIDE SEQUENCE</scope>
</reference>